<evidence type="ECO:0000313" key="3">
    <source>
        <dbReference type="Proteomes" id="UP000289726"/>
    </source>
</evidence>
<dbReference type="Proteomes" id="UP000289726">
    <property type="component" value="Chromosome"/>
</dbReference>
<dbReference type="RefSeq" id="WP_130427774.1">
    <property type="nucleotide sequence ID" value="NZ_CP035949.1"/>
</dbReference>
<sequence length="105" mass="12249">MFGSYIVLEASKKYQEADTASFSKTYNDNSTKFYKENSYSASLVNEEAKKSYDAKLEKHNEDQKALKEKQEVTKKYVFLFVEFFFVLALVGFNGYFCYSKAKSFK</sequence>
<evidence type="ECO:0000313" key="2">
    <source>
        <dbReference type="EMBL" id="QBF23952.1"/>
    </source>
</evidence>
<reference evidence="2 3" key="1">
    <citation type="submission" date="2019-02" db="EMBL/GenBank/DDBJ databases">
        <title>Draft Genome Sequence of Maize Bushy Stunt-like Phytoplasma group 16SrI-B (Aster yellows) in South Africa.</title>
        <authorList>
            <person name="Coetzee B."/>
            <person name="Douglas-Smit N."/>
            <person name="Maree H.J."/>
            <person name="Burger J.T."/>
            <person name="Kruger K."/>
            <person name="Pietersen G."/>
        </authorList>
    </citation>
    <scope>NUCLEOTIDE SEQUENCE [LARGE SCALE GENOMIC DNA]</scope>
    <source>
        <strain evidence="2 3">De Villa</strain>
    </source>
</reference>
<feature type="transmembrane region" description="Helical" evidence="1">
    <location>
        <begin position="76"/>
        <end position="98"/>
    </location>
</feature>
<proteinExistence type="predicted"/>
<keyword evidence="1" id="KW-0812">Transmembrane</keyword>
<dbReference type="EMBL" id="CP035949">
    <property type="protein sequence ID" value="QBF23952.1"/>
    <property type="molecule type" value="Genomic_DNA"/>
</dbReference>
<evidence type="ECO:0000256" key="1">
    <source>
        <dbReference type="SAM" id="Phobius"/>
    </source>
</evidence>
<gene>
    <name evidence="2" type="ORF">EXT02_02035</name>
</gene>
<name>A0A4P6M986_9MOLU</name>
<keyword evidence="1" id="KW-0472">Membrane</keyword>
<keyword evidence="1" id="KW-1133">Transmembrane helix</keyword>
<accession>A0A4P6M986</accession>
<dbReference type="AlphaFoldDB" id="A0A4P6M986"/>
<keyword evidence="3" id="KW-1185">Reference proteome</keyword>
<organism evidence="2 3">
    <name type="scientific">'Catharanthus roseus' aster yellows phytoplasma</name>
    <dbReference type="NCBI Taxonomy" id="1193712"/>
    <lineage>
        <taxon>Bacteria</taxon>
        <taxon>Bacillati</taxon>
        <taxon>Mycoplasmatota</taxon>
        <taxon>Mollicutes</taxon>
        <taxon>Acholeplasmatales</taxon>
        <taxon>Acholeplasmataceae</taxon>
        <taxon>Candidatus Phytoplasma</taxon>
        <taxon>16SrI (Aster yellows group)</taxon>
    </lineage>
</organism>
<protein>
    <submittedName>
        <fullName evidence="2">Uncharacterized protein</fullName>
    </submittedName>
</protein>